<reference evidence="1 2" key="1">
    <citation type="submission" date="2019-03" db="EMBL/GenBank/DDBJ databases">
        <title>Single cell metagenomics reveals metabolic interactions within the superorganism composed of flagellate Streblomastix strix and complex community of Bacteroidetes bacteria on its surface.</title>
        <authorList>
            <person name="Treitli S.C."/>
            <person name="Kolisko M."/>
            <person name="Husnik F."/>
            <person name="Keeling P."/>
            <person name="Hampl V."/>
        </authorList>
    </citation>
    <scope>NUCLEOTIDE SEQUENCE [LARGE SCALE GENOMIC DNA]</scope>
    <source>
        <strain evidence="1">ST1C</strain>
    </source>
</reference>
<proteinExistence type="predicted"/>
<protein>
    <submittedName>
        <fullName evidence="1">Uncharacterized protein</fullName>
    </submittedName>
</protein>
<name>A0A5J4RQI0_9EUKA</name>
<comment type="caution">
    <text evidence="1">The sequence shown here is derived from an EMBL/GenBank/DDBJ whole genome shotgun (WGS) entry which is preliminary data.</text>
</comment>
<gene>
    <name evidence="1" type="ORF">EZS28_052896</name>
</gene>
<dbReference type="Proteomes" id="UP000324800">
    <property type="component" value="Unassembled WGS sequence"/>
</dbReference>
<dbReference type="EMBL" id="SNRW01041651">
    <property type="protein sequence ID" value="KAA6336187.1"/>
    <property type="molecule type" value="Genomic_DNA"/>
</dbReference>
<accession>A0A5J4RQI0</accession>
<dbReference type="AlphaFoldDB" id="A0A5J4RQI0"/>
<evidence type="ECO:0000313" key="2">
    <source>
        <dbReference type="Proteomes" id="UP000324800"/>
    </source>
</evidence>
<sequence>MVAGSAMVYKLNESIKQDQAQKIRKVFQHLKRQLHSSLTRSGKRKYLPNSYTEQDRTFQRCLSSYYQYTKILDQETLTLCNENIS</sequence>
<organism evidence="1 2">
    <name type="scientific">Streblomastix strix</name>
    <dbReference type="NCBI Taxonomy" id="222440"/>
    <lineage>
        <taxon>Eukaryota</taxon>
        <taxon>Metamonada</taxon>
        <taxon>Preaxostyla</taxon>
        <taxon>Oxymonadida</taxon>
        <taxon>Streblomastigidae</taxon>
        <taxon>Streblomastix</taxon>
    </lineage>
</organism>
<evidence type="ECO:0000313" key="1">
    <source>
        <dbReference type="EMBL" id="KAA6336187.1"/>
    </source>
</evidence>